<dbReference type="InterPro" id="IPR002227">
    <property type="entry name" value="Tyrosinase_Cu-bd"/>
</dbReference>
<name>A0A914V6R1_9BILA</name>
<dbReference type="GO" id="GO:0016491">
    <property type="term" value="F:oxidoreductase activity"/>
    <property type="evidence" value="ECO:0007669"/>
    <property type="project" value="InterPro"/>
</dbReference>
<dbReference type="Proteomes" id="UP000887566">
    <property type="component" value="Unplaced"/>
</dbReference>
<dbReference type="Gene3D" id="1.10.1280.10">
    <property type="entry name" value="Di-copper center containing domain from catechol oxidase"/>
    <property type="match status" value="1"/>
</dbReference>
<keyword evidence="4" id="KW-1185">Reference proteome</keyword>
<dbReference type="PRINTS" id="PR00092">
    <property type="entry name" value="TYROSINASE"/>
</dbReference>
<sequence length="455" mass="51519">MMFTAAAVMIAFSTIVCFVAAAEQIPLCGHALTEPERLMCELVYDIDQKSRAAAQAPTKQNSAYNCKDLICMCSFFNGSVIAPDGSCILENGKKLQRVTRKEYRRMSDEERSRFHAAMNQLKQSGEFDVIAAWHLNLPHGAHGGPAFALWHREYSKRFEIALRLLDPEVSLPYWDPVLDRNLPDARDSILWSPLFFGETDPSDFVVTGPFANWPTSDGYPAVRRELGRINQSTLISEEQVEAAYKQTSLERGAMAYVAPHKGCVVERANFGVLEYLHGHPHLWVGGHMLSPYTSASDPLFFVFHTYIDLLWENWRQMHQTREQRENDYPADLVECSAPQHFRLADMKPFDGMRNIDGLSNAYTDNLYQYEQRPICSRTQPDCGSIYLFCDTAHGAPRCVSKMREGGKCDGFGRPDVCFDGVCQNGRCMAKNASEYFFHFMNNCSSLIFQANTGKQ</sequence>
<dbReference type="WBParaSite" id="PSAMB.scaffold1604size39546.g14053.t1">
    <property type="protein sequence ID" value="PSAMB.scaffold1604size39546.g14053.t1"/>
    <property type="gene ID" value="PSAMB.scaffold1604size39546.g14053"/>
</dbReference>
<dbReference type="PANTHER" id="PTHR11474">
    <property type="entry name" value="TYROSINASE FAMILY MEMBER"/>
    <property type="match status" value="1"/>
</dbReference>
<evidence type="ECO:0000259" key="3">
    <source>
        <dbReference type="PROSITE" id="PS00498"/>
    </source>
</evidence>
<evidence type="ECO:0000313" key="5">
    <source>
        <dbReference type="WBParaSite" id="PSAMB.scaffold1604size39546.g14053.t1"/>
    </source>
</evidence>
<reference evidence="5" key="1">
    <citation type="submission" date="2022-11" db="UniProtKB">
        <authorList>
            <consortium name="WormBaseParasite"/>
        </authorList>
    </citation>
    <scope>IDENTIFICATION</scope>
</reference>
<keyword evidence="2" id="KW-0732">Signal</keyword>
<evidence type="ECO:0000313" key="4">
    <source>
        <dbReference type="Proteomes" id="UP000887566"/>
    </source>
</evidence>
<accession>A0A914V6R1</accession>
<dbReference type="InterPro" id="IPR050316">
    <property type="entry name" value="Tyrosinase/Hemocyanin"/>
</dbReference>
<proteinExistence type="predicted"/>
<dbReference type="Pfam" id="PF00264">
    <property type="entry name" value="Tyrosinase"/>
    <property type="match status" value="1"/>
</dbReference>
<dbReference type="SUPFAM" id="SSF48056">
    <property type="entry name" value="Di-copper centre-containing domain"/>
    <property type="match status" value="1"/>
</dbReference>
<dbReference type="PROSITE" id="PS00498">
    <property type="entry name" value="TYROSINASE_2"/>
    <property type="match status" value="1"/>
</dbReference>
<protein>
    <submittedName>
        <fullName evidence="5">Tyrosinase copper-binding domain-containing protein</fullName>
    </submittedName>
</protein>
<dbReference type="PANTHER" id="PTHR11474:SF50">
    <property type="entry name" value="TYROSINASE COPPER-BINDING DOMAIN-CONTAINING PROTEIN"/>
    <property type="match status" value="1"/>
</dbReference>
<feature type="domain" description="Tyrosinase copper-binding" evidence="3">
    <location>
        <begin position="297"/>
        <end position="308"/>
    </location>
</feature>
<dbReference type="AlphaFoldDB" id="A0A914V6R1"/>
<evidence type="ECO:0000256" key="2">
    <source>
        <dbReference type="SAM" id="SignalP"/>
    </source>
</evidence>
<feature type="signal peptide" evidence="2">
    <location>
        <begin position="1"/>
        <end position="21"/>
    </location>
</feature>
<dbReference type="GO" id="GO:0046872">
    <property type="term" value="F:metal ion binding"/>
    <property type="evidence" value="ECO:0007669"/>
    <property type="project" value="UniProtKB-KW"/>
</dbReference>
<feature type="chain" id="PRO_5036695945" evidence="2">
    <location>
        <begin position="22"/>
        <end position="455"/>
    </location>
</feature>
<evidence type="ECO:0000256" key="1">
    <source>
        <dbReference type="ARBA" id="ARBA00022723"/>
    </source>
</evidence>
<dbReference type="InterPro" id="IPR008922">
    <property type="entry name" value="Di-copper_centre_dom_sf"/>
</dbReference>
<organism evidence="4 5">
    <name type="scientific">Plectus sambesii</name>
    <dbReference type="NCBI Taxonomy" id="2011161"/>
    <lineage>
        <taxon>Eukaryota</taxon>
        <taxon>Metazoa</taxon>
        <taxon>Ecdysozoa</taxon>
        <taxon>Nematoda</taxon>
        <taxon>Chromadorea</taxon>
        <taxon>Plectida</taxon>
        <taxon>Plectina</taxon>
        <taxon>Plectoidea</taxon>
        <taxon>Plectidae</taxon>
        <taxon>Plectus</taxon>
    </lineage>
</organism>
<keyword evidence="1" id="KW-0479">Metal-binding</keyword>